<reference evidence="1" key="1">
    <citation type="submission" date="2021-08" db="EMBL/GenBank/DDBJ databases">
        <title>The first chromosome-level gecko genome reveals the dynamic sex chromosomes of Neotropical dwarf geckos (Sphaerodactylidae: Sphaerodactylus).</title>
        <authorList>
            <person name="Pinto B.J."/>
            <person name="Keating S.E."/>
            <person name="Gamble T."/>
        </authorList>
    </citation>
    <scope>NUCLEOTIDE SEQUENCE</scope>
    <source>
        <strain evidence="1">TG3544</strain>
    </source>
</reference>
<evidence type="ECO:0000313" key="2">
    <source>
        <dbReference type="Proteomes" id="UP000827872"/>
    </source>
</evidence>
<gene>
    <name evidence="1" type="ORF">K3G42_002937</name>
</gene>
<dbReference type="Proteomes" id="UP000827872">
    <property type="component" value="Linkage Group LG02"/>
</dbReference>
<evidence type="ECO:0000313" key="1">
    <source>
        <dbReference type="EMBL" id="KAH8012829.1"/>
    </source>
</evidence>
<accession>A0ACB8G0P8</accession>
<dbReference type="EMBL" id="CM037615">
    <property type="protein sequence ID" value="KAH8012829.1"/>
    <property type="molecule type" value="Genomic_DNA"/>
</dbReference>
<organism evidence="1 2">
    <name type="scientific">Sphaerodactylus townsendi</name>
    <dbReference type="NCBI Taxonomy" id="933632"/>
    <lineage>
        <taxon>Eukaryota</taxon>
        <taxon>Metazoa</taxon>
        <taxon>Chordata</taxon>
        <taxon>Craniata</taxon>
        <taxon>Vertebrata</taxon>
        <taxon>Euteleostomi</taxon>
        <taxon>Lepidosauria</taxon>
        <taxon>Squamata</taxon>
        <taxon>Bifurcata</taxon>
        <taxon>Gekkota</taxon>
        <taxon>Sphaerodactylidae</taxon>
        <taxon>Sphaerodactylus</taxon>
    </lineage>
</organism>
<keyword evidence="2" id="KW-1185">Reference proteome</keyword>
<comment type="caution">
    <text evidence="1">The sequence shown here is derived from an EMBL/GenBank/DDBJ whole genome shotgun (WGS) entry which is preliminary data.</text>
</comment>
<proteinExistence type="predicted"/>
<sequence length="145" mass="16076">MPDPTSDAAAGPSAPKGKSSGKKNRENFRNALVNIILQPETPEEAHAPLDEGLAGPSASSAPIEKDILKYYYYIRHGIDTEHVAPMDDSWLEHVLALVPQHLKVLSESIYALSDEMREDYLLSVKKAIGKSILDLLTQREQRKQV</sequence>
<name>A0ACB8G0P8_9SAUR</name>
<protein>
    <submittedName>
        <fullName evidence="1">Uncharacterized protein</fullName>
    </submittedName>
</protein>